<gene>
    <name evidence="1" type="ORF">PEVE_00011779</name>
</gene>
<sequence length="61" mass="7108">MFTWWKELSLIQKMNSILLSTGHVTERVFNTMKRLNRAGVTMTRETYRGIMDDIGSDLTGR</sequence>
<protein>
    <submittedName>
        <fullName evidence="1">Uncharacterized protein</fullName>
    </submittedName>
</protein>
<accession>A0ABN8RJP8</accession>
<proteinExistence type="predicted"/>
<organism evidence="1 2">
    <name type="scientific">Porites evermanni</name>
    <dbReference type="NCBI Taxonomy" id="104178"/>
    <lineage>
        <taxon>Eukaryota</taxon>
        <taxon>Metazoa</taxon>
        <taxon>Cnidaria</taxon>
        <taxon>Anthozoa</taxon>
        <taxon>Hexacorallia</taxon>
        <taxon>Scleractinia</taxon>
        <taxon>Fungiina</taxon>
        <taxon>Poritidae</taxon>
        <taxon>Porites</taxon>
    </lineage>
</organism>
<comment type="caution">
    <text evidence="1">The sequence shown here is derived from an EMBL/GenBank/DDBJ whole genome shotgun (WGS) entry which is preliminary data.</text>
</comment>
<dbReference type="Proteomes" id="UP001159427">
    <property type="component" value="Unassembled WGS sequence"/>
</dbReference>
<evidence type="ECO:0000313" key="2">
    <source>
        <dbReference type="Proteomes" id="UP001159427"/>
    </source>
</evidence>
<reference evidence="1 2" key="1">
    <citation type="submission" date="2022-05" db="EMBL/GenBank/DDBJ databases">
        <authorList>
            <consortium name="Genoscope - CEA"/>
            <person name="William W."/>
        </authorList>
    </citation>
    <scope>NUCLEOTIDE SEQUENCE [LARGE SCALE GENOMIC DNA]</scope>
</reference>
<dbReference type="EMBL" id="CALNXI010001859">
    <property type="protein sequence ID" value="CAH3178487.1"/>
    <property type="molecule type" value="Genomic_DNA"/>
</dbReference>
<keyword evidence="2" id="KW-1185">Reference proteome</keyword>
<evidence type="ECO:0000313" key="1">
    <source>
        <dbReference type="EMBL" id="CAH3178487.1"/>
    </source>
</evidence>
<name>A0ABN8RJP8_9CNID</name>